<dbReference type="InterPro" id="IPR023614">
    <property type="entry name" value="Porin_dom_sf"/>
</dbReference>
<proteinExistence type="predicted"/>
<accession>A0ABU2WGQ4</accession>
<dbReference type="RefSeq" id="WP_311364452.1">
    <property type="nucleotide sequence ID" value="NZ_JAVRIC010000007.1"/>
</dbReference>
<name>A0ABU2WGQ4_9GAMM</name>
<evidence type="ECO:0008006" key="4">
    <source>
        <dbReference type="Google" id="ProtNLM"/>
    </source>
</evidence>
<protein>
    <recommendedName>
        <fullName evidence="4">Outer membrane protein beta-barrel domain-containing protein</fullName>
    </recommendedName>
</protein>
<evidence type="ECO:0000256" key="1">
    <source>
        <dbReference type="SAM" id="SignalP"/>
    </source>
</evidence>
<gene>
    <name evidence="2" type="ORF">RM530_06725</name>
</gene>
<sequence>MKLAPIAAALSLSLAPALSFAATTNNLDIYYIPSADIEIDADAGGEASDDGDGYGIKGEFQFTDQAFFTGEYQSVEYDDAGDLDQIRAGAGYRFTTDALPIWYVRGEFVQFDDGDDDQNGYGVHGGVRGENGRFGIVAEVGYVDVDEADGFEFLVGGDYSIDSTFALFADYRYTELDADGGDITLEDVRLGVRARF</sequence>
<keyword evidence="3" id="KW-1185">Reference proteome</keyword>
<comment type="caution">
    <text evidence="2">The sequence shown here is derived from an EMBL/GenBank/DDBJ whole genome shotgun (WGS) entry which is preliminary data.</text>
</comment>
<dbReference type="Proteomes" id="UP001254608">
    <property type="component" value="Unassembled WGS sequence"/>
</dbReference>
<dbReference type="SUPFAM" id="SSF56935">
    <property type="entry name" value="Porins"/>
    <property type="match status" value="1"/>
</dbReference>
<dbReference type="Gene3D" id="2.40.160.10">
    <property type="entry name" value="Porin"/>
    <property type="match status" value="1"/>
</dbReference>
<keyword evidence="1" id="KW-0732">Signal</keyword>
<feature type="chain" id="PRO_5046589635" description="Outer membrane protein beta-barrel domain-containing protein" evidence="1">
    <location>
        <begin position="22"/>
        <end position="196"/>
    </location>
</feature>
<evidence type="ECO:0000313" key="3">
    <source>
        <dbReference type="Proteomes" id="UP001254608"/>
    </source>
</evidence>
<reference evidence="2 3" key="1">
    <citation type="submission" date="2023-09" db="EMBL/GenBank/DDBJ databases">
        <authorList>
            <person name="Rey-Velasco X."/>
        </authorList>
    </citation>
    <scope>NUCLEOTIDE SEQUENCE [LARGE SCALE GENOMIC DNA]</scope>
    <source>
        <strain evidence="2 3">W345</strain>
    </source>
</reference>
<feature type="signal peptide" evidence="1">
    <location>
        <begin position="1"/>
        <end position="21"/>
    </location>
</feature>
<organism evidence="2 3">
    <name type="scientific">Banduia mediterranea</name>
    <dbReference type="NCBI Taxonomy" id="3075609"/>
    <lineage>
        <taxon>Bacteria</taxon>
        <taxon>Pseudomonadati</taxon>
        <taxon>Pseudomonadota</taxon>
        <taxon>Gammaproteobacteria</taxon>
        <taxon>Nevskiales</taxon>
        <taxon>Algiphilaceae</taxon>
        <taxon>Banduia</taxon>
    </lineage>
</organism>
<dbReference type="EMBL" id="JAVRIC010000007">
    <property type="protein sequence ID" value="MDT0497058.1"/>
    <property type="molecule type" value="Genomic_DNA"/>
</dbReference>
<evidence type="ECO:0000313" key="2">
    <source>
        <dbReference type="EMBL" id="MDT0497058.1"/>
    </source>
</evidence>